<evidence type="ECO:0000256" key="1">
    <source>
        <dbReference type="SAM" id="Phobius"/>
    </source>
</evidence>
<comment type="caution">
    <text evidence="3">The sequence shown here is derived from an EMBL/GenBank/DDBJ whole genome shotgun (WGS) entry which is preliminary data.</text>
</comment>
<dbReference type="PANTHER" id="PTHR43081:SF1">
    <property type="entry name" value="ADENYLATE CYCLASE, TERMINAL-DIFFERENTIATION SPECIFIC"/>
    <property type="match status" value="1"/>
</dbReference>
<keyword evidence="1" id="KW-0812">Transmembrane</keyword>
<reference evidence="3 4" key="1">
    <citation type="submission" date="2020-02" db="EMBL/GenBank/DDBJ databases">
        <title>Draft genome sequence of Haematococcus lacustris strain NIES-144.</title>
        <authorList>
            <person name="Morimoto D."/>
            <person name="Nakagawa S."/>
            <person name="Yoshida T."/>
            <person name="Sawayama S."/>
        </authorList>
    </citation>
    <scope>NUCLEOTIDE SEQUENCE [LARGE SCALE GENOMIC DNA]</scope>
    <source>
        <strain evidence="3 4">NIES-144</strain>
    </source>
</reference>
<dbReference type="AlphaFoldDB" id="A0A699ZYI6"/>
<feature type="non-terminal residue" evidence="3">
    <location>
        <position position="1"/>
    </location>
</feature>
<proteinExistence type="predicted"/>
<name>A0A699ZYI6_HAELA</name>
<dbReference type="PROSITE" id="PS50125">
    <property type="entry name" value="GUANYLATE_CYCLASE_2"/>
    <property type="match status" value="1"/>
</dbReference>
<dbReference type="PANTHER" id="PTHR43081">
    <property type="entry name" value="ADENYLATE CYCLASE, TERMINAL-DIFFERENTIATION SPECIFIC-RELATED"/>
    <property type="match status" value="1"/>
</dbReference>
<dbReference type="GO" id="GO:0035556">
    <property type="term" value="P:intracellular signal transduction"/>
    <property type="evidence" value="ECO:0007669"/>
    <property type="project" value="InterPro"/>
</dbReference>
<gene>
    <name evidence="3" type="ORF">HaLaN_21498</name>
</gene>
<dbReference type="InterPro" id="IPR029787">
    <property type="entry name" value="Nucleotide_cyclase"/>
</dbReference>
<feature type="transmembrane region" description="Helical" evidence="1">
    <location>
        <begin position="75"/>
        <end position="101"/>
    </location>
</feature>
<keyword evidence="1" id="KW-1133">Transmembrane helix</keyword>
<evidence type="ECO:0000259" key="2">
    <source>
        <dbReference type="PROSITE" id="PS50125"/>
    </source>
</evidence>
<accession>A0A699ZYI6</accession>
<keyword evidence="4" id="KW-1185">Reference proteome</keyword>
<dbReference type="InterPro" id="IPR050697">
    <property type="entry name" value="Adenylyl/Guanylyl_Cyclase_3/4"/>
</dbReference>
<protein>
    <recommendedName>
        <fullName evidence="2">Guanylate cyclase domain-containing protein</fullName>
    </recommendedName>
</protein>
<evidence type="ECO:0000313" key="3">
    <source>
        <dbReference type="EMBL" id="GFH23816.1"/>
    </source>
</evidence>
<dbReference type="GO" id="GO:0009190">
    <property type="term" value="P:cyclic nucleotide biosynthetic process"/>
    <property type="evidence" value="ECO:0007669"/>
    <property type="project" value="InterPro"/>
</dbReference>
<keyword evidence="1" id="KW-0472">Membrane</keyword>
<sequence>MDFRVADSLKPLSHPRNALLALIGCSNPLVPRSAGSPADFAAAMTSMTSGLKAFLAHVLCRGAYAAGGPALSTPLLATFIAVPVGVCLAVMVLLLVIITHLRRNAKLQRSLLGHVLPPAAGDKATLVITDVQGSSKLWETLPAGVMESSMKVHDELVRRLALDSSSYEWATEGDSFLLCFHAPQAAVAFAIQLQGLLSLLASQPWQQQQTSVMASSSGPQGSDATDASLHQVHAISGLVAWQRLCELYREVEVEEPGALTVLAGLRVRVGMHTGLAADEVLVQSRMGASSTTYGGAALVLAKAVQACAHGGQITLSAATFVKLPVEELRAAGISVVHMGKHLLELGEGKGDTALDLYCATLDTPAHAHRLWALGPLRTARQLQPGVLQAPYGVTATVFMSVVGLAQLKAWDASLAKECLALYQATAQRVLLHVAGRQLPAGYLVSSADEDGMVLAAFSSSLQCLHWALLTLTTCMDLDWPQALLDSLTVSPSHSVRLLRGLRLKAGVDVGEVACDLTPANGRFNYRGRCLNRAARINGLAASGQVWCSQTAWDHAQASCKPSQLYDTALVEASPAAAQLPTSSASWTEQARQKDSSVTMAKALGSRELRGIPGQVALVQVSLAAHTSRGQLEAADRLGLMAQGLQLG</sequence>
<dbReference type="Pfam" id="PF00211">
    <property type="entry name" value="Guanylate_cyc"/>
    <property type="match status" value="1"/>
</dbReference>
<dbReference type="EMBL" id="BLLF01002370">
    <property type="protein sequence ID" value="GFH23816.1"/>
    <property type="molecule type" value="Genomic_DNA"/>
</dbReference>
<organism evidence="3 4">
    <name type="scientific">Haematococcus lacustris</name>
    <name type="common">Green alga</name>
    <name type="synonym">Haematococcus pluvialis</name>
    <dbReference type="NCBI Taxonomy" id="44745"/>
    <lineage>
        <taxon>Eukaryota</taxon>
        <taxon>Viridiplantae</taxon>
        <taxon>Chlorophyta</taxon>
        <taxon>core chlorophytes</taxon>
        <taxon>Chlorophyceae</taxon>
        <taxon>CS clade</taxon>
        <taxon>Chlamydomonadales</taxon>
        <taxon>Haematococcaceae</taxon>
        <taxon>Haematococcus</taxon>
    </lineage>
</organism>
<feature type="domain" description="Guanylate cyclase" evidence="2">
    <location>
        <begin position="125"/>
        <end position="293"/>
    </location>
</feature>
<dbReference type="InterPro" id="IPR001054">
    <property type="entry name" value="A/G_cyclase"/>
</dbReference>
<dbReference type="Gene3D" id="3.30.70.1230">
    <property type="entry name" value="Nucleotide cyclase"/>
    <property type="match status" value="2"/>
</dbReference>
<dbReference type="Proteomes" id="UP000485058">
    <property type="component" value="Unassembled WGS sequence"/>
</dbReference>
<evidence type="ECO:0000313" key="4">
    <source>
        <dbReference type="Proteomes" id="UP000485058"/>
    </source>
</evidence>
<dbReference type="SUPFAM" id="SSF55073">
    <property type="entry name" value="Nucleotide cyclase"/>
    <property type="match status" value="2"/>
</dbReference>